<dbReference type="PRINTS" id="PR00032">
    <property type="entry name" value="HTHARAC"/>
</dbReference>
<reference evidence="5 6" key="1">
    <citation type="submission" date="2015-10" db="EMBL/GenBank/DDBJ databases">
        <title>The world's first case of liver abscess caused by Pannonibacter phragmitetus.</title>
        <authorList>
            <person name="Ming D."/>
            <person name="Wang M."/>
            <person name="Zhou Y."/>
            <person name="Jiang T."/>
            <person name="Hu S."/>
        </authorList>
    </citation>
    <scope>NUCLEOTIDE SEQUENCE [LARGE SCALE GENOMIC DNA]</scope>
    <source>
        <strain evidence="5 6">31801</strain>
    </source>
</reference>
<dbReference type="GO" id="GO:0000976">
    <property type="term" value="F:transcription cis-regulatory region binding"/>
    <property type="evidence" value="ECO:0007669"/>
    <property type="project" value="TreeGrafter"/>
</dbReference>
<keyword evidence="3" id="KW-0804">Transcription</keyword>
<dbReference type="SUPFAM" id="SSF46689">
    <property type="entry name" value="Homeodomain-like"/>
    <property type="match status" value="1"/>
</dbReference>
<dbReference type="Pfam" id="PF12833">
    <property type="entry name" value="HTH_18"/>
    <property type="match status" value="1"/>
</dbReference>
<dbReference type="PROSITE" id="PS00041">
    <property type="entry name" value="HTH_ARAC_FAMILY_1"/>
    <property type="match status" value="1"/>
</dbReference>
<dbReference type="InterPro" id="IPR018062">
    <property type="entry name" value="HTH_AraC-typ_CS"/>
</dbReference>
<dbReference type="PROSITE" id="PS01124">
    <property type="entry name" value="HTH_ARAC_FAMILY_2"/>
    <property type="match status" value="1"/>
</dbReference>
<dbReference type="InterPro" id="IPR018060">
    <property type="entry name" value="HTH_AraC"/>
</dbReference>
<dbReference type="SMART" id="SM00342">
    <property type="entry name" value="HTH_ARAC"/>
    <property type="match status" value="1"/>
</dbReference>
<evidence type="ECO:0000313" key="5">
    <source>
        <dbReference type="EMBL" id="ALV26946.1"/>
    </source>
</evidence>
<dbReference type="InterPro" id="IPR020449">
    <property type="entry name" value="Tscrpt_reg_AraC-type_HTH"/>
</dbReference>
<dbReference type="eggNOG" id="COG2207">
    <property type="taxonomic scope" value="Bacteria"/>
</dbReference>
<keyword evidence="1" id="KW-0805">Transcription regulation</keyword>
<dbReference type="InterPro" id="IPR009057">
    <property type="entry name" value="Homeodomain-like_sf"/>
</dbReference>
<dbReference type="PANTHER" id="PTHR47894">
    <property type="entry name" value="HTH-TYPE TRANSCRIPTIONAL REGULATOR GADX"/>
    <property type="match status" value="1"/>
</dbReference>
<dbReference type="Gene3D" id="1.10.10.60">
    <property type="entry name" value="Homeodomain-like"/>
    <property type="match status" value="1"/>
</dbReference>
<sequence length="278" mass="31200">MIGDIAPVPQQTQALPGIDEAGLSVFPVTQATRATFTGLYFRLTFLFFIQAGSKRVICPRNGELTGEAGDVMIFPAGSVVNMENRPVADADYRAEGVSITRNLVDAVFGEHPARNAAPGIQVLRTVPHHPSDMLALIKETLSREGLPEPLRAHRLLEPLLWLRHNGVELPARDEEQPWSKVRRLIESDISYPWRLPEIARHFAMSEATFRRWLARSGPGFAQLLLHTRLERGLSLLQGTDLPVSRIALDCGFQTPSHFSDAFRKRFGIKPRQIRQRED</sequence>
<evidence type="ECO:0000256" key="2">
    <source>
        <dbReference type="ARBA" id="ARBA00023125"/>
    </source>
</evidence>
<dbReference type="EMBL" id="CP013068">
    <property type="protein sequence ID" value="ALV26946.1"/>
    <property type="molecule type" value="Genomic_DNA"/>
</dbReference>
<dbReference type="AlphaFoldDB" id="A0A0U3P249"/>
<organism evidence="5 6">
    <name type="scientific">Pannonibacter phragmitetus</name>
    <dbReference type="NCBI Taxonomy" id="121719"/>
    <lineage>
        <taxon>Bacteria</taxon>
        <taxon>Pseudomonadati</taxon>
        <taxon>Pseudomonadota</taxon>
        <taxon>Alphaproteobacteria</taxon>
        <taxon>Hyphomicrobiales</taxon>
        <taxon>Stappiaceae</taxon>
        <taxon>Pannonibacter</taxon>
    </lineage>
</organism>
<dbReference type="GO" id="GO:0003700">
    <property type="term" value="F:DNA-binding transcription factor activity"/>
    <property type="evidence" value="ECO:0007669"/>
    <property type="project" value="InterPro"/>
</dbReference>
<evidence type="ECO:0000256" key="1">
    <source>
        <dbReference type="ARBA" id="ARBA00023015"/>
    </source>
</evidence>
<dbReference type="STRING" id="121719.APZ00_07525"/>
<keyword evidence="6" id="KW-1185">Reference proteome</keyword>
<keyword evidence="2" id="KW-0238">DNA-binding</keyword>
<evidence type="ECO:0000256" key="3">
    <source>
        <dbReference type="ARBA" id="ARBA00023163"/>
    </source>
</evidence>
<proteinExistence type="predicted"/>
<dbReference type="KEGG" id="pphr:APZ00_07525"/>
<evidence type="ECO:0000313" key="6">
    <source>
        <dbReference type="Proteomes" id="UP000064921"/>
    </source>
</evidence>
<feature type="domain" description="HTH araC/xylS-type" evidence="4">
    <location>
        <begin position="179"/>
        <end position="276"/>
    </location>
</feature>
<dbReference type="Proteomes" id="UP000064921">
    <property type="component" value="Chromosome"/>
</dbReference>
<dbReference type="GO" id="GO:0005829">
    <property type="term" value="C:cytosol"/>
    <property type="evidence" value="ECO:0007669"/>
    <property type="project" value="TreeGrafter"/>
</dbReference>
<gene>
    <name evidence="5" type="ORF">APZ00_07525</name>
</gene>
<name>A0A0U3P249_9HYPH</name>
<protein>
    <submittedName>
        <fullName evidence="5">AraC family transcriptional regulator</fullName>
    </submittedName>
</protein>
<dbReference type="PANTHER" id="PTHR47894:SF4">
    <property type="entry name" value="HTH-TYPE TRANSCRIPTIONAL REGULATOR GADX"/>
    <property type="match status" value="1"/>
</dbReference>
<evidence type="ECO:0000259" key="4">
    <source>
        <dbReference type="PROSITE" id="PS01124"/>
    </source>
</evidence>
<accession>A0A0U3P249</accession>